<dbReference type="InterPro" id="IPR035979">
    <property type="entry name" value="RBD_domain_sf"/>
</dbReference>
<evidence type="ECO:0000256" key="6">
    <source>
        <dbReference type="ARBA" id="ARBA00023187"/>
    </source>
</evidence>
<evidence type="ECO:0000259" key="10">
    <source>
        <dbReference type="PROSITE" id="PS50102"/>
    </source>
</evidence>
<comment type="subcellular location">
    <subcellularLocation>
        <location evidence="1">Nucleus</location>
    </subcellularLocation>
</comment>
<dbReference type="GO" id="GO:0010468">
    <property type="term" value="P:regulation of gene expression"/>
    <property type="evidence" value="ECO:0007669"/>
    <property type="project" value="TreeGrafter"/>
</dbReference>
<proteinExistence type="predicted"/>
<dbReference type="Pfam" id="PF00076">
    <property type="entry name" value="RRM_1"/>
    <property type="match status" value="1"/>
</dbReference>
<feature type="domain" description="RRM" evidence="10">
    <location>
        <begin position="233"/>
        <end position="312"/>
    </location>
</feature>
<evidence type="ECO:0000256" key="4">
    <source>
        <dbReference type="ARBA" id="ARBA00023015"/>
    </source>
</evidence>
<evidence type="ECO:0000256" key="1">
    <source>
        <dbReference type="ARBA" id="ARBA00004123"/>
    </source>
</evidence>
<dbReference type="InterPro" id="IPR012677">
    <property type="entry name" value="Nucleotide-bd_a/b_plait_sf"/>
</dbReference>
<gene>
    <name evidence="11" type="ORF">MSPICULIGERA_LOCUS17607</name>
</gene>
<evidence type="ECO:0000256" key="3">
    <source>
        <dbReference type="ARBA" id="ARBA00022737"/>
    </source>
</evidence>
<evidence type="ECO:0000313" key="12">
    <source>
        <dbReference type="Proteomes" id="UP001177023"/>
    </source>
</evidence>
<feature type="domain" description="RRM" evidence="10">
    <location>
        <begin position="139"/>
        <end position="214"/>
    </location>
</feature>
<keyword evidence="12" id="KW-1185">Reference proteome</keyword>
<dbReference type="InterPro" id="IPR000504">
    <property type="entry name" value="RRM_dom"/>
</dbReference>
<dbReference type="Proteomes" id="UP001177023">
    <property type="component" value="Unassembled WGS sequence"/>
</dbReference>
<evidence type="ECO:0000256" key="2">
    <source>
        <dbReference type="ARBA" id="ARBA00022664"/>
    </source>
</evidence>
<dbReference type="PROSITE" id="PS50102">
    <property type="entry name" value="RRM"/>
    <property type="match status" value="2"/>
</dbReference>
<evidence type="ECO:0000256" key="8">
    <source>
        <dbReference type="PROSITE-ProRule" id="PRU00176"/>
    </source>
</evidence>
<dbReference type="CDD" id="cd19609">
    <property type="entry name" value="NTD_TDP-43"/>
    <property type="match status" value="1"/>
</dbReference>
<dbReference type="PANTHER" id="PTHR48033:SF9">
    <property type="entry name" value="TAR DNA-BINDING PROTEIN 43"/>
    <property type="match status" value="1"/>
</dbReference>
<keyword evidence="8" id="KW-0694">RNA-binding</keyword>
<dbReference type="SMART" id="SM00360">
    <property type="entry name" value="RRM"/>
    <property type="match status" value="2"/>
</dbReference>
<evidence type="ECO:0000256" key="5">
    <source>
        <dbReference type="ARBA" id="ARBA00023163"/>
    </source>
</evidence>
<dbReference type="Gene3D" id="3.30.70.330">
    <property type="match status" value="2"/>
</dbReference>
<dbReference type="Pfam" id="PF18694">
    <property type="entry name" value="TDP-43_N"/>
    <property type="match status" value="1"/>
</dbReference>
<keyword evidence="3" id="KW-0677">Repeat</keyword>
<dbReference type="GO" id="GO:0008380">
    <property type="term" value="P:RNA splicing"/>
    <property type="evidence" value="ECO:0007669"/>
    <property type="project" value="UniProtKB-KW"/>
</dbReference>
<keyword evidence="6" id="KW-0508">mRNA splicing</keyword>
<evidence type="ECO:0000256" key="7">
    <source>
        <dbReference type="ARBA" id="ARBA00023242"/>
    </source>
</evidence>
<sequence length="415" mass="45798">MANEEEEPPCAVVRDSEDGELMEIPCNADGTLTLATLTHTFPGATGLKFKNPKTGASRAVQLDPSGLHFLAPAGGWEEKQLMVIYPPKVSPSDGASVGKAEAKRRKVYHSESDDASEGCESSSGQKVSVSKRERLSKPTDLLILGLPNDVKDETVRQYLETFGPLKLLNLKKNADGTGKGFGFCIFDQVDDQEKVLYQTHNIAGRVCEIKLPDRPYSAETGGSSGRKQQPSSNKIFIGRITDKITSERLRDYFTEEIKKFGSDVTVDDVYIPKPFRGFGFVTVSKAEVARQLCKLESVVIDGVSVAISVALRKQDEIPQSAPAYNRYAQFAGYAQHPMQMQTDMYAPVVGEYAYNRHKRPLRDERDHYAYASAAAYGGYPAAAYNWDPREATNSHNIASGVDALNLNRSYPTRRH</sequence>
<dbReference type="InterPro" id="IPR041105">
    <property type="entry name" value="TDP-43_N"/>
</dbReference>
<evidence type="ECO:0000313" key="11">
    <source>
        <dbReference type="EMBL" id="CAJ0579388.1"/>
    </source>
</evidence>
<dbReference type="GO" id="GO:0003723">
    <property type="term" value="F:RNA binding"/>
    <property type="evidence" value="ECO:0007669"/>
    <property type="project" value="UniProtKB-UniRule"/>
</dbReference>
<keyword evidence="2" id="KW-0507">mRNA processing</keyword>
<dbReference type="SUPFAM" id="SSF54928">
    <property type="entry name" value="RNA-binding domain, RBD"/>
    <property type="match status" value="2"/>
</dbReference>
<name>A0AA36D1Q1_9BILA</name>
<organism evidence="11 12">
    <name type="scientific">Mesorhabditis spiculigera</name>
    <dbReference type="NCBI Taxonomy" id="96644"/>
    <lineage>
        <taxon>Eukaryota</taxon>
        <taxon>Metazoa</taxon>
        <taxon>Ecdysozoa</taxon>
        <taxon>Nematoda</taxon>
        <taxon>Chromadorea</taxon>
        <taxon>Rhabditida</taxon>
        <taxon>Rhabditina</taxon>
        <taxon>Rhabditomorpha</taxon>
        <taxon>Rhabditoidea</taxon>
        <taxon>Rhabditidae</taxon>
        <taxon>Mesorhabditinae</taxon>
        <taxon>Mesorhabditis</taxon>
    </lineage>
</organism>
<keyword evidence="4" id="KW-0805">Transcription regulation</keyword>
<accession>A0AA36D1Q1</accession>
<keyword evidence="5" id="KW-0804">Transcription</keyword>
<feature type="compositionally biased region" description="Polar residues" evidence="9">
    <location>
        <begin position="119"/>
        <end position="128"/>
    </location>
</feature>
<dbReference type="PANTHER" id="PTHR48033">
    <property type="entry name" value="RNA-BINDING (RRM/RBD/RNP MOTIFS) FAMILY PROTEIN"/>
    <property type="match status" value="1"/>
</dbReference>
<protein>
    <recommendedName>
        <fullName evidence="10">RRM domain-containing protein</fullName>
    </recommendedName>
</protein>
<feature type="non-terminal residue" evidence="11">
    <location>
        <position position="415"/>
    </location>
</feature>
<reference evidence="11" key="1">
    <citation type="submission" date="2023-06" db="EMBL/GenBank/DDBJ databases">
        <authorList>
            <person name="Delattre M."/>
        </authorList>
    </citation>
    <scope>NUCLEOTIDE SEQUENCE</scope>
    <source>
        <strain evidence="11">AF72</strain>
    </source>
</reference>
<comment type="caution">
    <text evidence="11">The sequence shown here is derived from an EMBL/GenBank/DDBJ whole genome shotgun (WGS) entry which is preliminary data.</text>
</comment>
<evidence type="ECO:0000256" key="9">
    <source>
        <dbReference type="SAM" id="MobiDB-lite"/>
    </source>
</evidence>
<dbReference type="EMBL" id="CATQJA010002656">
    <property type="protein sequence ID" value="CAJ0579388.1"/>
    <property type="molecule type" value="Genomic_DNA"/>
</dbReference>
<dbReference type="GO" id="GO:0000785">
    <property type="term" value="C:chromatin"/>
    <property type="evidence" value="ECO:0007669"/>
    <property type="project" value="TreeGrafter"/>
</dbReference>
<keyword evidence="7" id="KW-0539">Nucleus</keyword>
<feature type="region of interest" description="Disordered" evidence="9">
    <location>
        <begin position="91"/>
        <end position="132"/>
    </location>
</feature>
<dbReference type="GO" id="GO:0006397">
    <property type="term" value="P:mRNA processing"/>
    <property type="evidence" value="ECO:0007669"/>
    <property type="project" value="UniProtKB-KW"/>
</dbReference>
<dbReference type="AlphaFoldDB" id="A0AA36D1Q1"/>
<dbReference type="GO" id="GO:0005654">
    <property type="term" value="C:nucleoplasm"/>
    <property type="evidence" value="ECO:0007669"/>
    <property type="project" value="TreeGrafter"/>
</dbReference>